<protein>
    <submittedName>
        <fullName evidence="2">M23 family metallopeptidase</fullName>
        <ecNumber evidence="2">3.4.-.-</ecNumber>
    </submittedName>
</protein>
<dbReference type="PANTHER" id="PTHR21666:SF285">
    <property type="entry name" value="M23 FAMILY METALLOPEPTIDASE"/>
    <property type="match status" value="1"/>
</dbReference>
<dbReference type="Proteomes" id="UP001448858">
    <property type="component" value="Chromosome"/>
</dbReference>
<evidence type="ECO:0000313" key="2">
    <source>
        <dbReference type="EMBL" id="WZP17285.1"/>
    </source>
</evidence>
<feature type="domain" description="M23ase beta-sheet core" evidence="1">
    <location>
        <begin position="124"/>
        <end position="182"/>
    </location>
</feature>
<dbReference type="CDD" id="cd12797">
    <property type="entry name" value="M23_peptidase"/>
    <property type="match status" value="1"/>
</dbReference>
<keyword evidence="2" id="KW-0378">Hydrolase</keyword>
<dbReference type="Pfam" id="PF01551">
    <property type="entry name" value="Peptidase_M23"/>
    <property type="match status" value="1"/>
</dbReference>
<name>A0ABZ3A179_9MICC</name>
<reference evidence="2 3" key="1">
    <citation type="submission" date="2024-04" db="EMBL/GenBank/DDBJ databases">
        <title>Arthrobacter sp. from Plains bison fecal sample.</title>
        <authorList>
            <person name="Ruzzini A."/>
        </authorList>
    </citation>
    <scope>NUCLEOTIDE SEQUENCE [LARGE SCALE GENOMIC DNA]</scope>
    <source>
        <strain evidence="2 3">EINP1</strain>
    </source>
</reference>
<dbReference type="InterPro" id="IPR050570">
    <property type="entry name" value="Cell_wall_metabolism_enzyme"/>
</dbReference>
<dbReference type="SUPFAM" id="SSF51261">
    <property type="entry name" value="Duplicated hybrid motif"/>
    <property type="match status" value="1"/>
</dbReference>
<evidence type="ECO:0000259" key="1">
    <source>
        <dbReference type="Pfam" id="PF01551"/>
    </source>
</evidence>
<dbReference type="Gene3D" id="2.70.70.10">
    <property type="entry name" value="Glucose Permease (Domain IIA)"/>
    <property type="match status" value="1"/>
</dbReference>
<dbReference type="GO" id="GO:0016787">
    <property type="term" value="F:hydrolase activity"/>
    <property type="evidence" value="ECO:0007669"/>
    <property type="project" value="UniProtKB-KW"/>
</dbReference>
<proteinExistence type="predicted"/>
<dbReference type="EMBL" id="CP151657">
    <property type="protein sequence ID" value="WZP17285.1"/>
    <property type="molecule type" value="Genomic_DNA"/>
</dbReference>
<dbReference type="InterPro" id="IPR011055">
    <property type="entry name" value="Dup_hybrid_motif"/>
</dbReference>
<dbReference type="PANTHER" id="PTHR21666">
    <property type="entry name" value="PEPTIDASE-RELATED"/>
    <property type="match status" value="1"/>
</dbReference>
<sequence length="234" mass="25021">MSSSEDRTVTMSLPFTGTWKVENSPRRRVPSHGTHLLATTYAIDFVGVDDAGRTAPGVSWRTAFGTEPPELFFGFGRPILAPVSGEVVTVHDGEVDHEARRSQLALVPYLLGQPARLRQGAGAIAGNYILIQVPGGAVVGVMHLQAGSLRVRTGQQVREGEHIAACGNSGNSTQPHVHVQAMDGIDPWTARGLPLSFRSFGEKPARGRTFTGRRNTVPDEASVVRGGSLTPPLR</sequence>
<keyword evidence="3" id="KW-1185">Reference proteome</keyword>
<evidence type="ECO:0000313" key="3">
    <source>
        <dbReference type="Proteomes" id="UP001448858"/>
    </source>
</evidence>
<accession>A0ABZ3A179</accession>
<dbReference type="EC" id="3.4.-.-" evidence="2"/>
<dbReference type="InterPro" id="IPR016047">
    <property type="entry name" value="M23ase_b-sheet_dom"/>
</dbReference>
<organism evidence="2 3">
    <name type="scientific">Arthrobacter citreus</name>
    <dbReference type="NCBI Taxonomy" id="1670"/>
    <lineage>
        <taxon>Bacteria</taxon>
        <taxon>Bacillati</taxon>
        <taxon>Actinomycetota</taxon>
        <taxon>Actinomycetes</taxon>
        <taxon>Micrococcales</taxon>
        <taxon>Micrococcaceae</taxon>
        <taxon>Arthrobacter</taxon>
    </lineage>
</organism>
<gene>
    <name evidence="2" type="ORF">AAE021_06940</name>
</gene>
<dbReference type="RefSeq" id="WP_342024883.1">
    <property type="nucleotide sequence ID" value="NZ_CP151657.1"/>
</dbReference>